<sequence length="210" mass="23627">METPDLTGIRIIHRAMRGDLHRLRALAEDLEAGRQRADPARAAAITRYAEDVCGAIHHHHSREDEIVWPVIERSAGTAVDLADLSDDHSELDPLLERVRVAARAFAGGRAVSELAAALRTLSELIDEHIEEEERRIFPVIEKYVSAADWKTMEKSLKGGGDPRFELAWVDRYASPEEMAHIRRLAGPVLSLLLTLARPSYRRRQRLVFGS</sequence>
<dbReference type="PANTHER" id="PTHR39966">
    <property type="entry name" value="BLL2471 PROTEIN-RELATED"/>
    <property type="match status" value="1"/>
</dbReference>
<reference evidence="2 3" key="1">
    <citation type="submission" date="2024-05" db="EMBL/GenBank/DDBJ databases">
        <title>Microbispora sp.ZYX-F-249.</title>
        <authorList>
            <person name="Xie H."/>
        </authorList>
    </citation>
    <scope>NUCLEOTIDE SEQUENCE [LARGE SCALE GENOMIC DNA]</scope>
    <source>
        <strain evidence="2 3">ZYX-F-249</strain>
    </source>
</reference>
<comment type="caution">
    <text evidence="2">The sequence shown here is derived from an EMBL/GenBank/DDBJ whole genome shotgun (WGS) entry which is preliminary data.</text>
</comment>
<proteinExistence type="predicted"/>
<feature type="domain" description="Hemerythrin-like" evidence="1">
    <location>
        <begin position="12"/>
        <end position="139"/>
    </location>
</feature>
<gene>
    <name evidence="2" type="ORF">AAH991_32235</name>
</gene>
<dbReference type="RefSeq" id="WP_346229695.1">
    <property type="nucleotide sequence ID" value="NZ_JBDJAW010000038.1"/>
</dbReference>
<organism evidence="2 3">
    <name type="scientific">Microbispora maris</name>
    <dbReference type="NCBI Taxonomy" id="3144104"/>
    <lineage>
        <taxon>Bacteria</taxon>
        <taxon>Bacillati</taxon>
        <taxon>Actinomycetota</taxon>
        <taxon>Actinomycetes</taxon>
        <taxon>Streptosporangiales</taxon>
        <taxon>Streptosporangiaceae</taxon>
        <taxon>Microbispora</taxon>
    </lineage>
</organism>
<evidence type="ECO:0000259" key="1">
    <source>
        <dbReference type="Pfam" id="PF01814"/>
    </source>
</evidence>
<evidence type="ECO:0000313" key="2">
    <source>
        <dbReference type="EMBL" id="MEN3539817.1"/>
    </source>
</evidence>
<dbReference type="CDD" id="cd12108">
    <property type="entry name" value="Hr-like"/>
    <property type="match status" value="1"/>
</dbReference>
<dbReference type="Pfam" id="PF01814">
    <property type="entry name" value="Hemerythrin"/>
    <property type="match status" value="1"/>
</dbReference>
<name>A0ABV0AYB1_9ACTN</name>
<dbReference type="PANTHER" id="PTHR39966:SF1">
    <property type="entry name" value="HEMERYTHRIN-LIKE DOMAIN-CONTAINING PROTEIN"/>
    <property type="match status" value="1"/>
</dbReference>
<protein>
    <submittedName>
        <fullName evidence="2">Hemerythrin domain-containing protein</fullName>
    </submittedName>
</protein>
<evidence type="ECO:0000313" key="3">
    <source>
        <dbReference type="Proteomes" id="UP001447516"/>
    </source>
</evidence>
<dbReference type="Proteomes" id="UP001447516">
    <property type="component" value="Unassembled WGS sequence"/>
</dbReference>
<accession>A0ABV0AYB1</accession>
<dbReference type="InterPro" id="IPR012312">
    <property type="entry name" value="Hemerythrin-like"/>
</dbReference>
<dbReference type="Gene3D" id="1.20.120.520">
    <property type="entry name" value="nmb1532 protein domain like"/>
    <property type="match status" value="1"/>
</dbReference>
<dbReference type="EMBL" id="JBDJAW010000038">
    <property type="protein sequence ID" value="MEN3539817.1"/>
    <property type="molecule type" value="Genomic_DNA"/>
</dbReference>
<keyword evidence="3" id="KW-1185">Reference proteome</keyword>